<accession>A0ABS3FVY4</accession>
<evidence type="ECO:0000313" key="1">
    <source>
        <dbReference type="EMBL" id="MBO0350517.1"/>
    </source>
</evidence>
<gene>
    <name evidence="1" type="ORF">J0895_15720</name>
</gene>
<name>A0ABS3FVY4_9CYAN</name>
<organism evidence="1 2">
    <name type="scientific">Phormidium pseudopriestleyi FRX01</name>
    <dbReference type="NCBI Taxonomy" id="1759528"/>
    <lineage>
        <taxon>Bacteria</taxon>
        <taxon>Bacillati</taxon>
        <taxon>Cyanobacteriota</taxon>
        <taxon>Cyanophyceae</taxon>
        <taxon>Oscillatoriophycideae</taxon>
        <taxon>Oscillatoriales</taxon>
        <taxon>Oscillatoriaceae</taxon>
        <taxon>Phormidium</taxon>
    </lineage>
</organism>
<proteinExistence type="predicted"/>
<reference evidence="1 2" key="1">
    <citation type="submission" date="2021-03" db="EMBL/GenBank/DDBJ databases">
        <title>Metabolic Capacity of the Antarctic Cyanobacterium Phormidium pseudopriestleyi that Sustains Oxygenic Photosynthesis in the Presence of Hydrogen Sulfide.</title>
        <authorList>
            <person name="Lumian J.E."/>
            <person name="Jungblut A.D."/>
            <person name="Dillon M.L."/>
            <person name="Hawes I."/>
            <person name="Doran P.T."/>
            <person name="Mackey T.J."/>
            <person name="Dick G.J."/>
            <person name="Grettenberger C.L."/>
            <person name="Sumner D.Y."/>
        </authorList>
    </citation>
    <scope>NUCLEOTIDE SEQUENCE [LARGE SCALE GENOMIC DNA]</scope>
    <source>
        <strain evidence="1 2">FRX01</strain>
    </source>
</reference>
<dbReference type="Proteomes" id="UP000664844">
    <property type="component" value="Unassembled WGS sequence"/>
</dbReference>
<protein>
    <submittedName>
        <fullName evidence="1">Uncharacterized protein</fullName>
    </submittedName>
</protein>
<dbReference type="EMBL" id="JAFLQW010000420">
    <property type="protein sequence ID" value="MBO0350517.1"/>
    <property type="molecule type" value="Genomic_DNA"/>
</dbReference>
<comment type="caution">
    <text evidence="1">The sequence shown here is derived from an EMBL/GenBank/DDBJ whole genome shotgun (WGS) entry which is preliminary data.</text>
</comment>
<evidence type="ECO:0000313" key="2">
    <source>
        <dbReference type="Proteomes" id="UP000664844"/>
    </source>
</evidence>
<dbReference type="RefSeq" id="WP_207088992.1">
    <property type="nucleotide sequence ID" value="NZ_JAFLQW010000420.1"/>
</dbReference>
<keyword evidence="2" id="KW-1185">Reference proteome</keyword>
<sequence length="45" mass="5166">MNIAKYYKNVRVSQGDSFERLSSDCPILRPDVGRRSHPLSRIGVF</sequence>